<gene>
    <name evidence="1" type="ORF">C1H46_005521</name>
</gene>
<evidence type="ECO:0000313" key="1">
    <source>
        <dbReference type="EMBL" id="TQE08907.1"/>
    </source>
</evidence>
<name>A0A540NCY5_MALBA</name>
<reference evidence="1 2" key="1">
    <citation type="journal article" date="2019" name="G3 (Bethesda)">
        <title>Sequencing of a Wild Apple (Malus baccata) Genome Unravels the Differences Between Cultivated and Wild Apple Species Regarding Disease Resistance and Cold Tolerance.</title>
        <authorList>
            <person name="Chen X."/>
        </authorList>
    </citation>
    <scope>NUCLEOTIDE SEQUENCE [LARGE SCALE GENOMIC DNA]</scope>
    <source>
        <strain evidence="2">cv. Shandingzi</strain>
        <tissue evidence="1">Leaves</tissue>
    </source>
</reference>
<comment type="caution">
    <text evidence="1">The sequence shown here is derived from an EMBL/GenBank/DDBJ whole genome shotgun (WGS) entry which is preliminary data.</text>
</comment>
<keyword evidence="2" id="KW-1185">Reference proteome</keyword>
<accession>A0A540NCY5</accession>
<dbReference type="EMBL" id="VIEB01000063">
    <property type="protein sequence ID" value="TQE08907.1"/>
    <property type="molecule type" value="Genomic_DNA"/>
</dbReference>
<protein>
    <submittedName>
        <fullName evidence="1">Uncharacterized protein</fullName>
    </submittedName>
</protein>
<sequence length="80" mass="9387">MTEAQHINVKWTNILNRNKSDKYKSRNESNLQILVAVHNCSLALLVPSPERESRESVREKGGYMWWREMVRWAGGWAELS</sequence>
<proteinExistence type="predicted"/>
<dbReference type="Proteomes" id="UP000315295">
    <property type="component" value="Unassembled WGS sequence"/>
</dbReference>
<organism evidence="1 2">
    <name type="scientific">Malus baccata</name>
    <name type="common">Siberian crab apple</name>
    <name type="synonym">Pyrus baccata</name>
    <dbReference type="NCBI Taxonomy" id="106549"/>
    <lineage>
        <taxon>Eukaryota</taxon>
        <taxon>Viridiplantae</taxon>
        <taxon>Streptophyta</taxon>
        <taxon>Embryophyta</taxon>
        <taxon>Tracheophyta</taxon>
        <taxon>Spermatophyta</taxon>
        <taxon>Magnoliopsida</taxon>
        <taxon>eudicotyledons</taxon>
        <taxon>Gunneridae</taxon>
        <taxon>Pentapetalae</taxon>
        <taxon>rosids</taxon>
        <taxon>fabids</taxon>
        <taxon>Rosales</taxon>
        <taxon>Rosaceae</taxon>
        <taxon>Amygdaloideae</taxon>
        <taxon>Maleae</taxon>
        <taxon>Malus</taxon>
    </lineage>
</organism>
<evidence type="ECO:0000313" key="2">
    <source>
        <dbReference type="Proteomes" id="UP000315295"/>
    </source>
</evidence>
<dbReference type="AlphaFoldDB" id="A0A540NCY5"/>